<evidence type="ECO:0000313" key="2">
    <source>
        <dbReference type="EMBL" id="GAI43434.1"/>
    </source>
</evidence>
<feature type="region of interest" description="Disordered" evidence="1">
    <location>
        <begin position="36"/>
        <end position="104"/>
    </location>
</feature>
<proteinExistence type="predicted"/>
<evidence type="ECO:0000256" key="1">
    <source>
        <dbReference type="SAM" id="MobiDB-lite"/>
    </source>
</evidence>
<dbReference type="EMBL" id="BARV01026659">
    <property type="protein sequence ID" value="GAI43434.1"/>
    <property type="molecule type" value="Genomic_DNA"/>
</dbReference>
<name>X1QJJ3_9ZZZZ</name>
<gene>
    <name evidence="2" type="ORF">S06H3_43036</name>
</gene>
<organism evidence="2">
    <name type="scientific">marine sediment metagenome</name>
    <dbReference type="NCBI Taxonomy" id="412755"/>
    <lineage>
        <taxon>unclassified sequences</taxon>
        <taxon>metagenomes</taxon>
        <taxon>ecological metagenomes</taxon>
    </lineage>
</organism>
<feature type="non-terminal residue" evidence="2">
    <location>
        <position position="1"/>
    </location>
</feature>
<accession>X1QJJ3</accession>
<dbReference type="AlphaFoldDB" id="X1QJJ3"/>
<protein>
    <submittedName>
        <fullName evidence="2">Uncharacterized protein</fullName>
    </submittedName>
</protein>
<sequence>LETLACPSCGATIPHIIGQARAVCPGCQNILTILPQIEHPEKSPSPDLPDSKKREVEQTRGLLQSGSAESGGAIDQPSLDPNEGGAGRPSRRTFMIDLLKGGKK</sequence>
<feature type="compositionally biased region" description="Basic and acidic residues" evidence="1">
    <location>
        <begin position="38"/>
        <end position="58"/>
    </location>
</feature>
<reference evidence="2" key="1">
    <citation type="journal article" date="2014" name="Front. Microbiol.">
        <title>High frequency of phylogenetically diverse reductive dehalogenase-homologous genes in deep subseafloor sedimentary metagenomes.</title>
        <authorList>
            <person name="Kawai M."/>
            <person name="Futagami T."/>
            <person name="Toyoda A."/>
            <person name="Takaki Y."/>
            <person name="Nishi S."/>
            <person name="Hori S."/>
            <person name="Arai W."/>
            <person name="Tsubouchi T."/>
            <person name="Morono Y."/>
            <person name="Uchiyama I."/>
            <person name="Ito T."/>
            <person name="Fujiyama A."/>
            <person name="Inagaki F."/>
            <person name="Takami H."/>
        </authorList>
    </citation>
    <scope>NUCLEOTIDE SEQUENCE</scope>
    <source>
        <strain evidence="2">Expedition CK06-06</strain>
    </source>
</reference>
<comment type="caution">
    <text evidence="2">The sequence shown here is derived from an EMBL/GenBank/DDBJ whole genome shotgun (WGS) entry which is preliminary data.</text>
</comment>